<accession>A0A2S5TH05</accession>
<evidence type="ECO:0000313" key="6">
    <source>
        <dbReference type="EMBL" id="PPE74128.1"/>
    </source>
</evidence>
<dbReference type="InterPro" id="IPR006311">
    <property type="entry name" value="TAT_signal"/>
</dbReference>
<dbReference type="EMBL" id="PSNW01000004">
    <property type="protein sequence ID" value="PPE74128.1"/>
    <property type="molecule type" value="Genomic_DNA"/>
</dbReference>
<proteinExistence type="predicted"/>
<dbReference type="NCBIfam" id="NF005510">
    <property type="entry name" value="PRK07121.1-3"/>
    <property type="match status" value="1"/>
</dbReference>
<dbReference type="Gene3D" id="3.90.700.10">
    <property type="entry name" value="Succinate dehydrogenase/fumarate reductase flavoprotein, catalytic domain"/>
    <property type="match status" value="1"/>
</dbReference>
<evidence type="ECO:0000259" key="5">
    <source>
        <dbReference type="Pfam" id="PF00890"/>
    </source>
</evidence>
<dbReference type="InterPro" id="IPR027477">
    <property type="entry name" value="Succ_DH/fumarate_Rdtase_cat_sf"/>
</dbReference>
<evidence type="ECO:0000256" key="4">
    <source>
        <dbReference type="ARBA" id="ARBA00023002"/>
    </source>
</evidence>
<keyword evidence="7" id="KW-1185">Reference proteome</keyword>
<dbReference type="SUPFAM" id="SSF51905">
    <property type="entry name" value="FAD/NAD(P)-binding domain"/>
    <property type="match status" value="1"/>
</dbReference>
<dbReference type="SUPFAM" id="SSF56425">
    <property type="entry name" value="Succinate dehydrogenase/fumarate reductase flavoprotein, catalytic domain"/>
    <property type="match status" value="1"/>
</dbReference>
<keyword evidence="3" id="KW-0274">FAD</keyword>
<dbReference type="InterPro" id="IPR003953">
    <property type="entry name" value="FAD-dep_OxRdtase_2_FAD-bd"/>
</dbReference>
<dbReference type="InterPro" id="IPR050315">
    <property type="entry name" value="FAD-oxidoreductase_2"/>
</dbReference>
<comment type="caution">
    <text evidence="6">The sequence shown here is derived from an EMBL/GenBank/DDBJ whole genome shotgun (WGS) entry which is preliminary data.</text>
</comment>
<dbReference type="Proteomes" id="UP000238220">
    <property type="component" value="Unassembled WGS sequence"/>
</dbReference>
<dbReference type="RefSeq" id="WP_104230016.1">
    <property type="nucleotide sequence ID" value="NZ_PSNW01000004.1"/>
</dbReference>
<dbReference type="PANTHER" id="PTHR43400:SF10">
    <property type="entry name" value="3-OXOSTEROID 1-DEHYDROGENASE"/>
    <property type="match status" value="1"/>
</dbReference>
<gene>
    <name evidence="6" type="ORF">C3942_08800</name>
</gene>
<dbReference type="GO" id="GO:0016491">
    <property type="term" value="F:oxidoreductase activity"/>
    <property type="evidence" value="ECO:0007669"/>
    <property type="project" value="UniProtKB-KW"/>
</dbReference>
<organism evidence="6 7">
    <name type="scientific">Solimonas fluminis</name>
    <dbReference type="NCBI Taxonomy" id="2086571"/>
    <lineage>
        <taxon>Bacteria</taxon>
        <taxon>Pseudomonadati</taxon>
        <taxon>Pseudomonadota</taxon>
        <taxon>Gammaproteobacteria</taxon>
        <taxon>Nevskiales</taxon>
        <taxon>Nevskiaceae</taxon>
        <taxon>Solimonas</taxon>
    </lineage>
</organism>
<protein>
    <submittedName>
        <fullName evidence="6">Flavoprotein</fullName>
    </submittedName>
</protein>
<dbReference type="PANTHER" id="PTHR43400">
    <property type="entry name" value="FUMARATE REDUCTASE"/>
    <property type="match status" value="1"/>
</dbReference>
<sequence>MSEKTGGTGRRGFLKQLGMAAAGAAAFGAEAAAPKPRRDVRRWDATTDLLVMGSGAGGISAALEARRSGIQAMVLEKFHVPGGSSSLSGGVCYLGGGTALQKALGFTDTVEDMYRYMMAASGLYADEKKIQLYCEGSVAHFDWLVANGVHYARKFSEEKEISIPDGSLYYCGSELVHPYREQARPAPRGHVPPSPHLIGGRDLMKALTRAALDAGAQLRLRCSAERLILESDGSVAGVSATDENGRSIHIRATRGVVLAAGGFIHNRPMLERFAPELARCSVPWGRAGDLGQGILMGMAVGGAVQRMHHGFVILPMYPPETILNGILVNSRGQRFVPEDGYYGLVGHEIAFKLDDGQAYMIVDKPHAFAWKDFRFNVAAEGATIAELEGRLKLPEGSLQQTVEYYNRHAKDRRDPLLHKAEKYLAPLKQAPFVAYDVGLKNTFMPVHTFGGLQTNTDAQVINAWGDPIPGLYASGRTSAGLPVAPYIGSGVSIGDGTFFGRRAGRHAAGRKA</sequence>
<dbReference type="GO" id="GO:0008202">
    <property type="term" value="P:steroid metabolic process"/>
    <property type="evidence" value="ECO:0007669"/>
    <property type="project" value="UniProtKB-ARBA"/>
</dbReference>
<dbReference type="OrthoDB" id="337830at2"/>
<evidence type="ECO:0000313" key="7">
    <source>
        <dbReference type="Proteomes" id="UP000238220"/>
    </source>
</evidence>
<comment type="cofactor">
    <cofactor evidence="1">
        <name>FAD</name>
        <dbReference type="ChEBI" id="CHEBI:57692"/>
    </cofactor>
</comment>
<dbReference type="AlphaFoldDB" id="A0A2S5TH05"/>
<evidence type="ECO:0000256" key="2">
    <source>
        <dbReference type="ARBA" id="ARBA00022630"/>
    </source>
</evidence>
<name>A0A2S5TH05_9GAMM</name>
<dbReference type="Pfam" id="PF00890">
    <property type="entry name" value="FAD_binding_2"/>
    <property type="match status" value="1"/>
</dbReference>
<keyword evidence="4" id="KW-0560">Oxidoreductase</keyword>
<evidence type="ECO:0000256" key="3">
    <source>
        <dbReference type="ARBA" id="ARBA00022827"/>
    </source>
</evidence>
<feature type="domain" description="FAD-dependent oxidoreductase 2 FAD-binding" evidence="5">
    <location>
        <begin position="48"/>
        <end position="479"/>
    </location>
</feature>
<reference evidence="6 7" key="1">
    <citation type="submission" date="2018-02" db="EMBL/GenBank/DDBJ databases">
        <title>Genome sequencing of Solimonas sp. HR-BB.</title>
        <authorList>
            <person name="Lee Y."/>
            <person name="Jeon C.O."/>
        </authorList>
    </citation>
    <scope>NUCLEOTIDE SEQUENCE [LARGE SCALE GENOMIC DNA]</scope>
    <source>
        <strain evidence="6 7">HR-BB</strain>
    </source>
</reference>
<dbReference type="InterPro" id="IPR036188">
    <property type="entry name" value="FAD/NAD-bd_sf"/>
</dbReference>
<dbReference type="Gene3D" id="3.50.50.60">
    <property type="entry name" value="FAD/NAD(P)-binding domain"/>
    <property type="match status" value="1"/>
</dbReference>
<dbReference type="PROSITE" id="PS51318">
    <property type="entry name" value="TAT"/>
    <property type="match status" value="1"/>
</dbReference>
<keyword evidence="2" id="KW-0285">Flavoprotein</keyword>
<evidence type="ECO:0000256" key="1">
    <source>
        <dbReference type="ARBA" id="ARBA00001974"/>
    </source>
</evidence>